<protein>
    <recommendedName>
        <fullName evidence="4">UDP-N-acetylglucosamine--peptide N-acetylglucosaminyltransferase SPINDLY</fullName>
    </recommendedName>
</protein>
<dbReference type="PANTHER" id="PTHR12558:SF13">
    <property type="entry name" value="CELL DIVISION CYCLE PROTEIN 27 HOMOLOG"/>
    <property type="match status" value="1"/>
</dbReference>
<evidence type="ECO:0008006" key="4">
    <source>
        <dbReference type="Google" id="ProtNLM"/>
    </source>
</evidence>
<dbReference type="EMBL" id="MNVO01000031">
    <property type="protein sequence ID" value="OIO32648.1"/>
    <property type="molecule type" value="Genomic_DNA"/>
</dbReference>
<dbReference type="SMART" id="SM00671">
    <property type="entry name" value="SEL1"/>
    <property type="match status" value="2"/>
</dbReference>
<dbReference type="AlphaFoldDB" id="A0A1J4V9C9"/>
<comment type="caution">
    <text evidence="2">The sequence shown here is derived from an EMBL/GenBank/DDBJ whole genome shotgun (WGS) entry which is preliminary data.</text>
</comment>
<evidence type="ECO:0000313" key="3">
    <source>
        <dbReference type="Proteomes" id="UP000183206"/>
    </source>
</evidence>
<dbReference type="Pfam" id="PF13181">
    <property type="entry name" value="TPR_8"/>
    <property type="match status" value="2"/>
</dbReference>
<dbReference type="PROSITE" id="PS50005">
    <property type="entry name" value="TPR"/>
    <property type="match status" value="4"/>
</dbReference>
<sequence length="461" mass="51707">MIEQAWSFFDAGDTDAAMRRFNQAWLLDAENADVYWGMGLIENRRGNTDSAVALFQEGIAHNGEHAILRCNLASSYLYTLSEEVSISQKEDYLTRARQELTTALELDPENSFCHSVLDAHDFLIKIGVQNIEDPDRDRDGISNIDEMNIYGTDPENADSNGNGIPDGEEIYNVWRAYILGEKSPDKNSADVAMWKTTIALNGTVPNWHISLMAGTVRQQFAEIEKVVDNGALSAAQAAIDKGIATEPRFSGFYNYQGIVYGESGDKNKEISSYKKAIEVDLHNATAHMNLSIFYREDANDPMGALMEALIANAMDPQDSHIQNALGLAYFAYGDNSAAVRELRRAIELDPKYAQSYNNLGLVYREMGDYPQAEEYWNKALERDPSYVKAYNNLGALFKEKEEYPRALEYFEKAVEIDAHWYLPHQNMGTIYARTGESEKAKEHFDIALSLGSPDAGESKKN</sequence>
<evidence type="ECO:0000313" key="2">
    <source>
        <dbReference type="EMBL" id="OIO32648.1"/>
    </source>
</evidence>
<keyword evidence="1" id="KW-0802">TPR repeat</keyword>
<dbReference type="SUPFAM" id="SSF81901">
    <property type="entry name" value="HCP-like"/>
    <property type="match status" value="1"/>
</dbReference>
<dbReference type="Pfam" id="PF13424">
    <property type="entry name" value="TPR_12"/>
    <property type="match status" value="1"/>
</dbReference>
<dbReference type="Pfam" id="PF13432">
    <property type="entry name" value="TPR_16"/>
    <property type="match status" value="1"/>
</dbReference>
<feature type="repeat" description="TPR" evidence="1">
    <location>
        <begin position="387"/>
        <end position="420"/>
    </location>
</feature>
<evidence type="ECO:0000256" key="1">
    <source>
        <dbReference type="PROSITE-ProRule" id="PRU00339"/>
    </source>
</evidence>
<dbReference type="SMART" id="SM00028">
    <property type="entry name" value="TPR"/>
    <property type="match status" value="6"/>
</dbReference>
<organism evidence="2 3">
    <name type="scientific">Candidatus Nomurabacteria bacterium CG1_02_47_685</name>
    <dbReference type="NCBI Taxonomy" id="1805282"/>
    <lineage>
        <taxon>Bacteria</taxon>
        <taxon>Candidatus Nomuraibacteriota</taxon>
    </lineage>
</organism>
<dbReference type="InterPro" id="IPR006597">
    <property type="entry name" value="Sel1-like"/>
</dbReference>
<proteinExistence type="predicted"/>
<dbReference type="STRING" id="1805282.AUJ44_01920"/>
<feature type="repeat" description="TPR" evidence="1">
    <location>
        <begin position="250"/>
        <end position="283"/>
    </location>
</feature>
<feature type="repeat" description="TPR" evidence="1">
    <location>
        <begin position="319"/>
        <end position="352"/>
    </location>
</feature>
<dbReference type="Proteomes" id="UP000183206">
    <property type="component" value="Unassembled WGS sequence"/>
</dbReference>
<dbReference type="SUPFAM" id="SSF48452">
    <property type="entry name" value="TPR-like"/>
    <property type="match status" value="1"/>
</dbReference>
<dbReference type="PANTHER" id="PTHR12558">
    <property type="entry name" value="CELL DIVISION CYCLE 16,23,27"/>
    <property type="match status" value="1"/>
</dbReference>
<feature type="repeat" description="TPR" evidence="1">
    <location>
        <begin position="353"/>
        <end position="386"/>
    </location>
</feature>
<reference evidence="2 3" key="1">
    <citation type="journal article" date="2016" name="Environ. Microbiol.">
        <title>Genomic resolution of a cold subsurface aquifer community provides metabolic insights for novel microbes adapted to high CO concentrations.</title>
        <authorList>
            <person name="Probst A.J."/>
            <person name="Castelle C.J."/>
            <person name="Singh A."/>
            <person name="Brown C.T."/>
            <person name="Anantharaman K."/>
            <person name="Sharon I."/>
            <person name="Hug L.A."/>
            <person name="Burstein D."/>
            <person name="Emerson J.B."/>
            <person name="Thomas B.C."/>
            <person name="Banfield J.F."/>
        </authorList>
    </citation>
    <scope>NUCLEOTIDE SEQUENCE [LARGE SCALE GENOMIC DNA]</scope>
    <source>
        <strain evidence="2">CG1_02_47_685</strain>
    </source>
</reference>
<accession>A0A1J4V9C9</accession>
<dbReference type="PROSITE" id="PS50293">
    <property type="entry name" value="TPR_REGION"/>
    <property type="match status" value="2"/>
</dbReference>
<dbReference type="InterPro" id="IPR019734">
    <property type="entry name" value="TPR_rpt"/>
</dbReference>
<gene>
    <name evidence="2" type="ORF">AUJ44_01920</name>
</gene>
<dbReference type="Gene3D" id="1.25.40.10">
    <property type="entry name" value="Tetratricopeptide repeat domain"/>
    <property type="match status" value="4"/>
</dbReference>
<name>A0A1J4V9C9_9BACT</name>
<dbReference type="InterPro" id="IPR011990">
    <property type="entry name" value="TPR-like_helical_dom_sf"/>
</dbReference>